<evidence type="ECO:0000256" key="1">
    <source>
        <dbReference type="SAM" id="MobiDB-lite"/>
    </source>
</evidence>
<gene>
    <name evidence="2" type="ORF">ANCCAN_05745</name>
</gene>
<reference evidence="2 3" key="1">
    <citation type="submission" date="2014-10" db="EMBL/GenBank/DDBJ databases">
        <title>Draft genome of the hookworm Ancylostoma caninum.</title>
        <authorList>
            <person name="Mitreva M."/>
        </authorList>
    </citation>
    <scope>NUCLEOTIDE SEQUENCE [LARGE SCALE GENOMIC DNA]</scope>
    <source>
        <strain evidence="2 3">Baltimore</strain>
    </source>
</reference>
<proteinExistence type="predicted"/>
<evidence type="ECO:0000313" key="3">
    <source>
        <dbReference type="Proteomes" id="UP000252519"/>
    </source>
</evidence>
<evidence type="ECO:0000313" key="2">
    <source>
        <dbReference type="EMBL" id="RCN48199.1"/>
    </source>
</evidence>
<comment type="caution">
    <text evidence="2">The sequence shown here is derived from an EMBL/GenBank/DDBJ whole genome shotgun (WGS) entry which is preliminary data.</text>
</comment>
<dbReference type="OrthoDB" id="10412037at2759"/>
<organism evidence="2 3">
    <name type="scientific">Ancylostoma caninum</name>
    <name type="common">Dog hookworm</name>
    <dbReference type="NCBI Taxonomy" id="29170"/>
    <lineage>
        <taxon>Eukaryota</taxon>
        <taxon>Metazoa</taxon>
        <taxon>Ecdysozoa</taxon>
        <taxon>Nematoda</taxon>
        <taxon>Chromadorea</taxon>
        <taxon>Rhabditida</taxon>
        <taxon>Rhabditina</taxon>
        <taxon>Rhabditomorpha</taxon>
        <taxon>Strongyloidea</taxon>
        <taxon>Ancylostomatidae</taxon>
        <taxon>Ancylostomatinae</taxon>
        <taxon>Ancylostoma</taxon>
    </lineage>
</organism>
<keyword evidence="3" id="KW-1185">Reference proteome</keyword>
<dbReference type="EMBL" id="JOJR01000050">
    <property type="protein sequence ID" value="RCN48199.1"/>
    <property type="molecule type" value="Genomic_DNA"/>
</dbReference>
<feature type="compositionally biased region" description="Basic and acidic residues" evidence="1">
    <location>
        <begin position="70"/>
        <end position="79"/>
    </location>
</feature>
<protein>
    <submittedName>
        <fullName evidence="2">Uncharacterized protein</fullName>
    </submittedName>
</protein>
<feature type="compositionally biased region" description="Polar residues" evidence="1">
    <location>
        <begin position="55"/>
        <end position="67"/>
    </location>
</feature>
<accession>A0A368GXX1</accession>
<feature type="region of interest" description="Disordered" evidence="1">
    <location>
        <begin position="47"/>
        <end position="79"/>
    </location>
</feature>
<feature type="region of interest" description="Disordered" evidence="1">
    <location>
        <begin position="1"/>
        <end position="22"/>
    </location>
</feature>
<dbReference type="AlphaFoldDB" id="A0A368GXX1"/>
<sequence>MSEEKGPNTKPDLPSEEMSPFDPLKVARAMAFEEKFDQNRAFGENFNLYGDAQRISDTPQEKANPQQAEPDDRTQKGNR</sequence>
<name>A0A368GXX1_ANCCA</name>
<dbReference type="Proteomes" id="UP000252519">
    <property type="component" value="Unassembled WGS sequence"/>
</dbReference>